<organism evidence="1 2">
    <name type="scientific">Ficus carica</name>
    <name type="common">Common fig</name>
    <dbReference type="NCBI Taxonomy" id="3494"/>
    <lineage>
        <taxon>Eukaryota</taxon>
        <taxon>Viridiplantae</taxon>
        <taxon>Streptophyta</taxon>
        <taxon>Embryophyta</taxon>
        <taxon>Tracheophyta</taxon>
        <taxon>Spermatophyta</taxon>
        <taxon>Magnoliopsida</taxon>
        <taxon>eudicotyledons</taxon>
        <taxon>Gunneridae</taxon>
        <taxon>Pentapetalae</taxon>
        <taxon>rosids</taxon>
        <taxon>fabids</taxon>
        <taxon>Rosales</taxon>
        <taxon>Moraceae</taxon>
        <taxon>Ficeae</taxon>
        <taxon>Ficus</taxon>
    </lineage>
</organism>
<protein>
    <submittedName>
        <fullName evidence="1">Uncharacterized protein</fullName>
    </submittedName>
</protein>
<evidence type="ECO:0000313" key="1">
    <source>
        <dbReference type="EMBL" id="GMN57779.1"/>
    </source>
</evidence>
<name>A0AA88DMZ9_FICCA</name>
<gene>
    <name evidence="1" type="ORF">TIFTF001_026888</name>
</gene>
<evidence type="ECO:0000313" key="2">
    <source>
        <dbReference type="Proteomes" id="UP001187192"/>
    </source>
</evidence>
<proteinExistence type="predicted"/>
<sequence length="43" mass="4528">MSIAVAHPPEAQLVLAQVWLLGARDRKDSEIAPSPMSGSVEIG</sequence>
<comment type="caution">
    <text evidence="1">The sequence shown here is derived from an EMBL/GenBank/DDBJ whole genome shotgun (WGS) entry which is preliminary data.</text>
</comment>
<accession>A0AA88DMZ9</accession>
<dbReference type="AlphaFoldDB" id="A0AA88DMZ9"/>
<keyword evidence="2" id="KW-1185">Reference proteome</keyword>
<reference evidence="1" key="1">
    <citation type="submission" date="2023-07" db="EMBL/GenBank/DDBJ databases">
        <title>draft genome sequence of fig (Ficus carica).</title>
        <authorList>
            <person name="Takahashi T."/>
            <person name="Nishimura K."/>
        </authorList>
    </citation>
    <scope>NUCLEOTIDE SEQUENCE</scope>
</reference>
<dbReference type="Proteomes" id="UP001187192">
    <property type="component" value="Unassembled WGS sequence"/>
</dbReference>
<dbReference type="EMBL" id="BTGU01000072">
    <property type="protein sequence ID" value="GMN57779.1"/>
    <property type="molecule type" value="Genomic_DNA"/>
</dbReference>